<feature type="compositionally biased region" description="Low complexity" evidence="4">
    <location>
        <begin position="608"/>
        <end position="634"/>
    </location>
</feature>
<evidence type="ECO:0000313" key="5">
    <source>
        <dbReference type="EMBL" id="PAA92307.1"/>
    </source>
</evidence>
<dbReference type="PROSITE" id="PS50088">
    <property type="entry name" value="ANK_REPEAT"/>
    <property type="match status" value="4"/>
</dbReference>
<keyword evidence="2 3" id="KW-0040">ANK repeat</keyword>
<dbReference type="SMART" id="SM00248">
    <property type="entry name" value="ANK"/>
    <property type="match status" value="7"/>
</dbReference>
<gene>
    <name evidence="5" type="ORF">BOX15_Mlig015355g3</name>
</gene>
<accession>A0A267H431</accession>
<dbReference type="InterPro" id="IPR002110">
    <property type="entry name" value="Ankyrin_rpt"/>
</dbReference>
<dbReference type="Pfam" id="PF00023">
    <property type="entry name" value="Ank"/>
    <property type="match status" value="1"/>
</dbReference>
<comment type="caution">
    <text evidence="5">The sequence shown here is derived from an EMBL/GenBank/DDBJ whole genome shotgun (WGS) entry which is preliminary data.</text>
</comment>
<dbReference type="Pfam" id="PF12796">
    <property type="entry name" value="Ank_2"/>
    <property type="match status" value="2"/>
</dbReference>
<dbReference type="PANTHER" id="PTHR24201">
    <property type="entry name" value="ANK_REP_REGION DOMAIN-CONTAINING PROTEIN"/>
    <property type="match status" value="1"/>
</dbReference>
<dbReference type="EMBL" id="NIVC01000056">
    <property type="protein sequence ID" value="PAA92307.1"/>
    <property type="molecule type" value="Genomic_DNA"/>
</dbReference>
<feature type="region of interest" description="Disordered" evidence="4">
    <location>
        <begin position="595"/>
        <end position="953"/>
    </location>
</feature>
<feature type="repeat" description="ANK" evidence="3">
    <location>
        <begin position="419"/>
        <end position="451"/>
    </location>
</feature>
<feature type="repeat" description="ANK" evidence="3">
    <location>
        <begin position="214"/>
        <end position="246"/>
    </location>
</feature>
<evidence type="ECO:0000313" key="6">
    <source>
        <dbReference type="Proteomes" id="UP000215902"/>
    </source>
</evidence>
<feature type="non-terminal residue" evidence="5">
    <location>
        <position position="1"/>
    </location>
</feature>
<feature type="compositionally biased region" description="Low complexity" evidence="4">
    <location>
        <begin position="867"/>
        <end position="880"/>
    </location>
</feature>
<feature type="compositionally biased region" description="Low complexity" evidence="4">
    <location>
        <begin position="765"/>
        <end position="777"/>
    </location>
</feature>
<dbReference type="Proteomes" id="UP000215902">
    <property type="component" value="Unassembled WGS sequence"/>
</dbReference>
<dbReference type="Gene3D" id="1.25.40.20">
    <property type="entry name" value="Ankyrin repeat-containing domain"/>
    <property type="match status" value="2"/>
</dbReference>
<feature type="repeat" description="ANK" evidence="3">
    <location>
        <begin position="247"/>
        <end position="279"/>
    </location>
</feature>
<feature type="compositionally biased region" description="Low complexity" evidence="4">
    <location>
        <begin position="663"/>
        <end position="681"/>
    </location>
</feature>
<feature type="compositionally biased region" description="Basic residues" evidence="4">
    <location>
        <begin position="779"/>
        <end position="789"/>
    </location>
</feature>
<dbReference type="SUPFAM" id="SSF48403">
    <property type="entry name" value="Ankyrin repeat"/>
    <property type="match status" value="1"/>
</dbReference>
<name>A0A267H431_9PLAT</name>
<dbReference type="OrthoDB" id="539213at2759"/>
<protein>
    <submittedName>
        <fullName evidence="5">Uncharacterized protein</fullName>
    </submittedName>
</protein>
<dbReference type="InterPro" id="IPR036770">
    <property type="entry name" value="Ankyrin_rpt-contain_sf"/>
</dbReference>
<feature type="compositionally biased region" description="Low complexity" evidence="4">
    <location>
        <begin position="798"/>
        <end position="837"/>
    </location>
</feature>
<dbReference type="STRING" id="282301.A0A267H431"/>
<feature type="compositionally biased region" description="Low complexity" evidence="4">
    <location>
        <begin position="512"/>
        <end position="522"/>
    </location>
</feature>
<sequence>VSLGCLRNLIFNFSSVEKLFFKNLTTAITTIDPDKNKHCNSGDFVTITYRWLESHHSSLVISHSKTLTASNIMAVKRKDFQKTSAYIHQFLLKLDSTPECAEVRDALNLALLHMQKYYRYLRRRLENRDKDNASLSNSSLRGLSPMTPPVERPEQFEWRWQDLEGRRMSLLRSQEPGLPLGMSLALSASKTGDLETLKALHSNNPACLDECDGMGRGLLMYAVQFEQFDTADWLLRHGADVNAVAHDQSTALHLAAHKGLWNFTELLVNHRASVDCQDSMGRAPLHWAVTTHTTECLKILLKSRANPSVRDRDLTTPSMWACRLDNIDHFAILSRLVQVDEFADGMERDASGWTFLHWAVRRQEPLECLRTLITEENAVVTDMSGKNVLMVAAEQGSLPACKIIMEVGGKSIIDYRDQDSRSAVHLATIGGHGEVLNFLLDQGADMEARDRDHATPWDYAKQRQLNYCKLILASHYRQRCKDLELASQNSLQDQMRAPVNLDIQPRPPATPPSSRSKSPSSSTRRRLRGVVAPVQQQQEEQREEQREGHQDSADACDAENGFERREPDPSQQHRQPQQQQLQLLESYRTMDSEDFNAASSVAQESRRPTAARGGPRPTASPRSRTPQTPQTPQSPQQPPHPDRRLTRSQPPYKLQRQMAENNGSVDAVAAAGGGYAASEASQQQPPVTLSSQLPAPAPPPPAQFGRDGDSIAGGHPPRTPPDKQRLIGPPPQLMPLNYSGGGGAAVLRHQLHTEPTPPHLPPPQQLQAQQLPPSELAPTRKKKKAKGKRGGSGGSGGRQQSPSPSLPTALSSSPGQNGFSSSTAPLQPLQPPQHLSPAVIGGWQGYQRPSDLPPPVTPRSAVSGRMSASTAADAASLVAAGGFIPPPVGFGNASAENSPRTASPQQLGGSGGQQPIAKASVYLPSSGRPRPHRSLALQAQQAPDGRHHQPQQQ</sequence>
<keyword evidence="6" id="KW-1185">Reference proteome</keyword>
<dbReference type="AlphaFoldDB" id="A0A267H431"/>
<evidence type="ECO:0000256" key="3">
    <source>
        <dbReference type="PROSITE-ProRule" id="PRU00023"/>
    </source>
</evidence>
<evidence type="ECO:0000256" key="4">
    <source>
        <dbReference type="SAM" id="MobiDB-lite"/>
    </source>
</evidence>
<feature type="repeat" description="ANK" evidence="3">
    <location>
        <begin position="280"/>
        <end position="312"/>
    </location>
</feature>
<organism evidence="5 6">
    <name type="scientific">Macrostomum lignano</name>
    <dbReference type="NCBI Taxonomy" id="282301"/>
    <lineage>
        <taxon>Eukaryota</taxon>
        <taxon>Metazoa</taxon>
        <taxon>Spiralia</taxon>
        <taxon>Lophotrochozoa</taxon>
        <taxon>Platyhelminthes</taxon>
        <taxon>Rhabditophora</taxon>
        <taxon>Macrostomorpha</taxon>
        <taxon>Macrostomida</taxon>
        <taxon>Macrostomidae</taxon>
        <taxon>Macrostomum</taxon>
    </lineage>
</organism>
<evidence type="ECO:0000256" key="1">
    <source>
        <dbReference type="ARBA" id="ARBA00022737"/>
    </source>
</evidence>
<evidence type="ECO:0000256" key="2">
    <source>
        <dbReference type="ARBA" id="ARBA00023043"/>
    </source>
</evidence>
<feature type="compositionally biased region" description="Basic and acidic residues" evidence="4">
    <location>
        <begin position="539"/>
        <end position="552"/>
    </location>
</feature>
<reference evidence="5 6" key="1">
    <citation type="submission" date="2017-06" db="EMBL/GenBank/DDBJ databases">
        <title>A platform for efficient transgenesis in Macrostomum lignano, a flatworm model organism for stem cell research.</title>
        <authorList>
            <person name="Berezikov E."/>
        </authorList>
    </citation>
    <scope>NUCLEOTIDE SEQUENCE [LARGE SCALE GENOMIC DNA]</scope>
    <source>
        <strain evidence="5">DV1</strain>
        <tissue evidence="5">Whole organism</tissue>
    </source>
</reference>
<feature type="compositionally biased region" description="Polar residues" evidence="4">
    <location>
        <begin position="682"/>
        <end position="693"/>
    </location>
</feature>
<feature type="region of interest" description="Disordered" evidence="4">
    <location>
        <begin position="501"/>
        <end position="580"/>
    </location>
</feature>
<feature type="compositionally biased region" description="Pro residues" evidence="4">
    <location>
        <begin position="755"/>
        <end position="764"/>
    </location>
</feature>
<dbReference type="InterPro" id="IPR050776">
    <property type="entry name" value="Ank_Repeat/CDKN_Inhibitor"/>
</dbReference>
<proteinExistence type="predicted"/>
<keyword evidence="1" id="KW-0677">Repeat</keyword>
<dbReference type="PROSITE" id="PS50297">
    <property type="entry name" value="ANK_REP_REGION"/>
    <property type="match status" value="3"/>
</dbReference>